<keyword evidence="14" id="KW-1185">Reference proteome</keyword>
<comment type="caution">
    <text evidence="13">The sequence shown here is derived from an EMBL/GenBank/DDBJ whole genome shotgun (WGS) entry which is preliminary data.</text>
</comment>
<feature type="site" description="Important for activity" evidence="8">
    <location>
        <position position="22"/>
    </location>
</feature>
<comment type="function">
    <text evidence="8">Catalyzes the phosphorylation of D-xylulose to D-xylulose 5-phosphate.</text>
</comment>
<dbReference type="PIRSF" id="PIRSF000538">
    <property type="entry name" value="GlpK"/>
    <property type="match status" value="1"/>
</dbReference>
<dbReference type="NCBIfam" id="TIGR01312">
    <property type="entry name" value="XylB"/>
    <property type="match status" value="1"/>
</dbReference>
<evidence type="ECO:0000256" key="7">
    <source>
        <dbReference type="ARBA" id="ARBA00023277"/>
    </source>
</evidence>
<dbReference type="PANTHER" id="PTHR43095">
    <property type="entry name" value="SUGAR KINASE"/>
    <property type="match status" value="1"/>
</dbReference>
<comment type="catalytic activity">
    <reaction evidence="8 10">
        <text>D-xylulose + ATP = D-xylulose 5-phosphate + ADP + H(+)</text>
        <dbReference type="Rhea" id="RHEA:10964"/>
        <dbReference type="ChEBI" id="CHEBI:15378"/>
        <dbReference type="ChEBI" id="CHEBI:17140"/>
        <dbReference type="ChEBI" id="CHEBI:30616"/>
        <dbReference type="ChEBI" id="CHEBI:57737"/>
        <dbReference type="ChEBI" id="CHEBI:456216"/>
        <dbReference type="EC" id="2.7.1.17"/>
    </reaction>
</comment>
<comment type="similarity">
    <text evidence="1 8 9">Belongs to the FGGY kinase family.</text>
</comment>
<feature type="domain" description="Carbohydrate kinase FGGY C-terminal" evidence="12">
    <location>
        <begin position="289"/>
        <end position="452"/>
    </location>
</feature>
<dbReference type="InterPro" id="IPR050406">
    <property type="entry name" value="FGGY_Carb_Kinase"/>
</dbReference>
<dbReference type="PANTHER" id="PTHR43095:SF5">
    <property type="entry name" value="XYLULOSE KINASE"/>
    <property type="match status" value="1"/>
</dbReference>
<evidence type="ECO:0000256" key="4">
    <source>
        <dbReference type="ARBA" id="ARBA00022741"/>
    </source>
</evidence>
<evidence type="ECO:0000256" key="8">
    <source>
        <dbReference type="HAMAP-Rule" id="MF_02220"/>
    </source>
</evidence>
<evidence type="ECO:0000259" key="11">
    <source>
        <dbReference type="Pfam" id="PF00370"/>
    </source>
</evidence>
<feature type="active site" description="Proton acceptor" evidence="8">
    <location>
        <position position="254"/>
    </location>
</feature>
<dbReference type="PROSITE" id="PS00445">
    <property type="entry name" value="FGGY_KINASES_2"/>
    <property type="match status" value="1"/>
</dbReference>
<dbReference type="Pfam" id="PF00370">
    <property type="entry name" value="FGGY_N"/>
    <property type="match status" value="1"/>
</dbReference>
<evidence type="ECO:0000256" key="3">
    <source>
        <dbReference type="ARBA" id="ARBA00022679"/>
    </source>
</evidence>
<dbReference type="InterPro" id="IPR018484">
    <property type="entry name" value="FGGY_N"/>
</dbReference>
<dbReference type="Pfam" id="PF02782">
    <property type="entry name" value="FGGY_C"/>
    <property type="match status" value="1"/>
</dbReference>
<accession>A0ABN0NWH6</accession>
<evidence type="ECO:0000256" key="1">
    <source>
        <dbReference type="ARBA" id="ARBA00009156"/>
    </source>
</evidence>
<dbReference type="InterPro" id="IPR000577">
    <property type="entry name" value="Carb_kinase_FGGY"/>
</dbReference>
<dbReference type="InterPro" id="IPR018483">
    <property type="entry name" value="Carb_kinase_FGGY_CS"/>
</dbReference>
<dbReference type="InterPro" id="IPR043129">
    <property type="entry name" value="ATPase_NBD"/>
</dbReference>
<keyword evidence="7 8" id="KW-0119">Carbohydrate metabolism</keyword>
<dbReference type="Proteomes" id="UP000016649">
    <property type="component" value="Unassembled WGS sequence"/>
</dbReference>
<keyword evidence="3 8" id="KW-0808">Transferase</keyword>
<dbReference type="RefSeq" id="WP_021686299.1">
    <property type="nucleotide sequence ID" value="NZ_KI260554.1"/>
</dbReference>
<evidence type="ECO:0000256" key="6">
    <source>
        <dbReference type="ARBA" id="ARBA00022840"/>
    </source>
</evidence>
<name>A0ABN0NWH6_TRELE</name>
<evidence type="ECO:0000313" key="14">
    <source>
        <dbReference type="Proteomes" id="UP000016649"/>
    </source>
</evidence>
<dbReference type="HAMAP" id="MF_02220">
    <property type="entry name" value="XylB"/>
    <property type="match status" value="1"/>
</dbReference>
<feature type="binding site" evidence="8">
    <location>
        <begin position="93"/>
        <end position="94"/>
    </location>
    <ligand>
        <name>substrate</name>
    </ligand>
</feature>
<reference evidence="13 14" key="1">
    <citation type="submission" date="2013-08" db="EMBL/GenBank/DDBJ databases">
        <authorList>
            <person name="Weinstock G."/>
            <person name="Sodergren E."/>
            <person name="Wylie T."/>
            <person name="Fulton L."/>
            <person name="Fulton R."/>
            <person name="Fronick C."/>
            <person name="O'Laughlin M."/>
            <person name="Godfrey J."/>
            <person name="Miner T."/>
            <person name="Herter B."/>
            <person name="Appelbaum E."/>
            <person name="Cordes M."/>
            <person name="Lek S."/>
            <person name="Wollam A."/>
            <person name="Pepin K.H."/>
            <person name="Palsikar V.B."/>
            <person name="Mitreva M."/>
            <person name="Wilson R.K."/>
        </authorList>
    </citation>
    <scope>NUCLEOTIDE SEQUENCE [LARGE SCALE GENOMIC DNA]</scope>
    <source>
        <strain evidence="13 14">ATCC 700332</strain>
    </source>
</reference>
<proteinExistence type="inferred from homology"/>
<sequence>MGIAKRKKTPHTLTMKLTAGIDLGTQSLKVVLYDYENKKIAAQTSCALDLICAEDGTREQKTQWYDQALKKCFNDIPSSLRSAICALGVSGQQHGFVALDKNGKSLYNVKLWNDTSTAEECRLITESCGSQDKVIALCGNLMLPGFTAPKILWLKRHKSEAWKKLQYIMLPHDYINYVLTGNYVMEYGDASGTALLDPVQRKWSKKMCSVIDENLLALLPPLIEADSCAGHVSHKAAAEFGLPEGIPVASGGGDNMMGAVGTGCVNDGFLTMSLGTSGTLYGYSDKSIADPKNGISGFCSSTGGWLPLLCTMNCTVATERIRSLFALEVKEFDKLASQAPAGSAGVIVLPFFNGERTPNLPNGKASISGLTAANAQRENICRAAMESAVFAMKGGLNAFKAMGFKPKEIRLIGGGAKSPLWRRIAADVLNVPIKIPVQTEAAALGAAIQALWCLKGGTQAQLKKLCADHVMLHEAEAVVPDKKNVQAYERSYAAYCELLQTVVPLYV</sequence>
<dbReference type="InterPro" id="IPR006000">
    <property type="entry name" value="Xylulokinase"/>
</dbReference>
<evidence type="ECO:0000256" key="9">
    <source>
        <dbReference type="RuleBase" id="RU003733"/>
    </source>
</evidence>
<dbReference type="InterPro" id="IPR018485">
    <property type="entry name" value="FGGY_C"/>
</dbReference>
<feature type="domain" description="Carbohydrate kinase FGGY N-terminal" evidence="11">
    <location>
        <begin position="19"/>
        <end position="261"/>
    </location>
</feature>
<evidence type="ECO:0000256" key="2">
    <source>
        <dbReference type="ARBA" id="ARBA00022629"/>
    </source>
</evidence>
<dbReference type="EC" id="2.7.1.17" evidence="8 10"/>
<protein>
    <recommendedName>
        <fullName evidence="8 10">Xylulose kinase</fullName>
        <shortName evidence="8 10">Xylulokinase</shortName>
        <ecNumber evidence="8 10">2.7.1.17</ecNumber>
    </recommendedName>
</protein>
<evidence type="ECO:0000259" key="12">
    <source>
        <dbReference type="Pfam" id="PF02782"/>
    </source>
</evidence>
<evidence type="ECO:0000256" key="10">
    <source>
        <dbReference type="RuleBase" id="RU364073"/>
    </source>
</evidence>
<gene>
    <name evidence="8 10" type="primary">xylB</name>
    <name evidence="13" type="ORF">HMPREF9193_02128</name>
</gene>
<keyword evidence="6 8" id="KW-0067">ATP-binding</keyword>
<evidence type="ECO:0000256" key="5">
    <source>
        <dbReference type="ARBA" id="ARBA00022777"/>
    </source>
</evidence>
<dbReference type="PROSITE" id="PS00933">
    <property type="entry name" value="FGGY_KINASES_1"/>
    <property type="match status" value="1"/>
</dbReference>
<evidence type="ECO:0000313" key="13">
    <source>
        <dbReference type="EMBL" id="ERJ91673.1"/>
    </source>
</evidence>
<dbReference type="EMBL" id="AWVH01000044">
    <property type="protein sequence ID" value="ERJ91673.1"/>
    <property type="molecule type" value="Genomic_DNA"/>
</dbReference>
<dbReference type="SUPFAM" id="SSF53067">
    <property type="entry name" value="Actin-like ATPase domain"/>
    <property type="match status" value="2"/>
</dbReference>
<organism evidence="13 14">
    <name type="scientific">Treponema lecithinolyticum ATCC 700332</name>
    <dbReference type="NCBI Taxonomy" id="1321815"/>
    <lineage>
        <taxon>Bacteria</taxon>
        <taxon>Pseudomonadati</taxon>
        <taxon>Spirochaetota</taxon>
        <taxon>Spirochaetia</taxon>
        <taxon>Spirochaetales</taxon>
        <taxon>Treponemataceae</taxon>
        <taxon>Treponema</taxon>
    </lineage>
</organism>
<keyword evidence="2 8" id="KW-0859">Xylose metabolism</keyword>
<dbReference type="Gene3D" id="3.30.420.40">
    <property type="match status" value="2"/>
</dbReference>
<keyword evidence="4 8" id="KW-0547">Nucleotide-binding</keyword>
<dbReference type="CDD" id="cd07809">
    <property type="entry name" value="ASKHA_NBD_FGGY_BaXK-like"/>
    <property type="match status" value="1"/>
</dbReference>
<keyword evidence="5 8" id="KW-0418">Kinase</keyword>